<proteinExistence type="predicted"/>
<keyword evidence="3" id="KW-1185">Reference proteome</keyword>
<feature type="region of interest" description="Disordered" evidence="1">
    <location>
        <begin position="196"/>
        <end position="221"/>
    </location>
</feature>
<protein>
    <submittedName>
        <fullName evidence="2">Uncharacterized protein</fullName>
    </submittedName>
</protein>
<dbReference type="Proteomes" id="UP000253664">
    <property type="component" value="Unassembled WGS sequence"/>
</dbReference>
<comment type="caution">
    <text evidence="2">The sequence shown here is derived from an EMBL/GenBank/DDBJ whole genome shotgun (WGS) entry which is preliminary data.</text>
</comment>
<name>A0A367L669_9HYPO</name>
<evidence type="ECO:0000313" key="2">
    <source>
        <dbReference type="EMBL" id="RCI09898.1"/>
    </source>
</evidence>
<dbReference type="EMBL" id="LKCN02000013">
    <property type="protein sequence ID" value="RCI09898.1"/>
    <property type="molecule type" value="Genomic_DNA"/>
</dbReference>
<reference evidence="2 3" key="1">
    <citation type="journal article" date="2015" name="BMC Genomics">
        <title>Insights from the genome of Ophiocordyceps polyrhachis-furcata to pathogenicity and host specificity in insect fungi.</title>
        <authorList>
            <person name="Wichadakul D."/>
            <person name="Kobmoo N."/>
            <person name="Ingsriswang S."/>
            <person name="Tangphatsornruang S."/>
            <person name="Chantasingh D."/>
            <person name="Luangsa-ard J.J."/>
            <person name="Eurwilaichitr L."/>
        </authorList>
    </citation>
    <scope>NUCLEOTIDE SEQUENCE [LARGE SCALE GENOMIC DNA]</scope>
    <source>
        <strain evidence="2 3">BCC 54312</strain>
    </source>
</reference>
<dbReference type="AlphaFoldDB" id="A0A367L669"/>
<accession>A0A367L669</accession>
<sequence>MVPGRGLATTPFADAVIEMVLATAAPCTYPSRYYQELVRVTRIKLRGLTLSSDWAMVDSHERTEGYSGRLGQRQGTLPMSVFCRTGGCWVLILFIEPNREHVATLLGTALEPVLVWAAHPPARWTRQSAVVLSDLSIIPSLSYYYRSSFVLHHCWNKAGMCYIRRHHLRPAPTLGGAALVLLIVLLSRQEAEITASLRSSSSTTPHQPPSVFNHPPTPFPF</sequence>
<organism evidence="2 3">
    <name type="scientific">Ophiocordyceps polyrhachis-furcata BCC 54312</name>
    <dbReference type="NCBI Taxonomy" id="1330021"/>
    <lineage>
        <taxon>Eukaryota</taxon>
        <taxon>Fungi</taxon>
        <taxon>Dikarya</taxon>
        <taxon>Ascomycota</taxon>
        <taxon>Pezizomycotina</taxon>
        <taxon>Sordariomycetes</taxon>
        <taxon>Hypocreomycetidae</taxon>
        <taxon>Hypocreales</taxon>
        <taxon>Ophiocordycipitaceae</taxon>
        <taxon>Ophiocordyceps</taxon>
    </lineage>
</organism>
<evidence type="ECO:0000313" key="3">
    <source>
        <dbReference type="Proteomes" id="UP000253664"/>
    </source>
</evidence>
<gene>
    <name evidence="2" type="ORF">L249_8750</name>
</gene>
<evidence type="ECO:0000256" key="1">
    <source>
        <dbReference type="SAM" id="MobiDB-lite"/>
    </source>
</evidence>